<reference evidence="2 3" key="1">
    <citation type="submission" date="2024-03" db="EMBL/GenBank/DDBJ databases">
        <title>Novel species of the genus Variovorax.</title>
        <authorList>
            <person name="Liu Q."/>
            <person name="Xin Y.-H."/>
        </authorList>
    </citation>
    <scope>NUCLEOTIDE SEQUENCE [LARGE SCALE GENOMIC DNA]</scope>
    <source>
        <strain evidence="2 3">KACC 18901</strain>
    </source>
</reference>
<dbReference type="SUPFAM" id="SSF54593">
    <property type="entry name" value="Glyoxalase/Bleomycin resistance protein/Dihydroxybiphenyl dioxygenase"/>
    <property type="match status" value="1"/>
</dbReference>
<evidence type="ECO:0000259" key="1">
    <source>
        <dbReference type="Pfam" id="PF13468"/>
    </source>
</evidence>
<protein>
    <submittedName>
        <fullName evidence="2">VOC family protein</fullName>
    </submittedName>
</protein>
<gene>
    <name evidence="2" type="ORF">WKW79_19190</name>
</gene>
<proteinExistence type="predicted"/>
<dbReference type="InterPro" id="IPR025870">
    <property type="entry name" value="Glyoxalase-like_dom"/>
</dbReference>
<dbReference type="Pfam" id="PF13468">
    <property type="entry name" value="Glyoxalase_3"/>
    <property type="match status" value="1"/>
</dbReference>
<sequence length="259" mass="27849">MSPTYLRLRQICLVARELEPVVEDLCAVFGIKVCHRDPAVAHFGLHNALMPFGNSFLEVVAPLREGTAAGRYLDRRGGDGGYMVILDTEALPRWREHVASIGVRIAAPLALGDYEGMQLHPRDTGGALLEINTTRNGADLQGPYWPAGPHWRDAVVTDRVEGIAGAVLQGTDPAALASKWGQILQRPVESSDAGWQMQVDNATLHFDEAIDSRGEGLAAVALKVRDAAAIRQAAEARGLPCDAGNVTICGTRFELVPTP</sequence>
<evidence type="ECO:0000313" key="3">
    <source>
        <dbReference type="Proteomes" id="UP001367030"/>
    </source>
</evidence>
<keyword evidence="3" id="KW-1185">Reference proteome</keyword>
<dbReference type="InterPro" id="IPR029068">
    <property type="entry name" value="Glyas_Bleomycin-R_OHBP_Dase"/>
</dbReference>
<dbReference type="Gene3D" id="3.10.180.10">
    <property type="entry name" value="2,3-Dihydroxybiphenyl 1,2-Dioxygenase, domain 1"/>
    <property type="match status" value="1"/>
</dbReference>
<name>A0ABU8XAA2_9BURK</name>
<comment type="caution">
    <text evidence="2">The sequence shown here is derived from an EMBL/GenBank/DDBJ whole genome shotgun (WGS) entry which is preliminary data.</text>
</comment>
<organism evidence="2 3">
    <name type="scientific">Variovorax robiniae</name>
    <dbReference type="NCBI Taxonomy" id="1836199"/>
    <lineage>
        <taxon>Bacteria</taxon>
        <taxon>Pseudomonadati</taxon>
        <taxon>Pseudomonadota</taxon>
        <taxon>Betaproteobacteria</taxon>
        <taxon>Burkholderiales</taxon>
        <taxon>Comamonadaceae</taxon>
        <taxon>Variovorax</taxon>
    </lineage>
</organism>
<dbReference type="EMBL" id="JBBKZS010000008">
    <property type="protein sequence ID" value="MEJ8856708.1"/>
    <property type="molecule type" value="Genomic_DNA"/>
</dbReference>
<dbReference type="RefSeq" id="WP_340336785.1">
    <property type="nucleotide sequence ID" value="NZ_JBBKZS010000008.1"/>
</dbReference>
<evidence type="ECO:0000313" key="2">
    <source>
        <dbReference type="EMBL" id="MEJ8856708.1"/>
    </source>
</evidence>
<feature type="domain" description="Glyoxalase-like" evidence="1">
    <location>
        <begin position="12"/>
        <end position="181"/>
    </location>
</feature>
<dbReference type="Proteomes" id="UP001367030">
    <property type="component" value="Unassembled WGS sequence"/>
</dbReference>
<accession>A0ABU8XAA2</accession>